<gene>
    <name evidence="3" type="ORF">GA0070616_4204</name>
</gene>
<dbReference type="Pfam" id="PF13399">
    <property type="entry name" value="LytR_C"/>
    <property type="match status" value="1"/>
</dbReference>
<dbReference type="AlphaFoldDB" id="A0A1C6SPI8"/>
<name>A0A1C6SPI8_9ACTN</name>
<organism evidence="3 4">
    <name type="scientific">Micromonospora nigra</name>
    <dbReference type="NCBI Taxonomy" id="145857"/>
    <lineage>
        <taxon>Bacteria</taxon>
        <taxon>Bacillati</taxon>
        <taxon>Actinomycetota</taxon>
        <taxon>Actinomycetes</taxon>
        <taxon>Micromonosporales</taxon>
        <taxon>Micromonosporaceae</taxon>
        <taxon>Micromonospora</taxon>
    </lineage>
</organism>
<feature type="region of interest" description="Disordered" evidence="1">
    <location>
        <begin position="155"/>
        <end position="175"/>
    </location>
</feature>
<protein>
    <submittedName>
        <fullName evidence="3">LytR cell envelope-related transcriptional attenuator</fullName>
    </submittedName>
</protein>
<evidence type="ECO:0000256" key="1">
    <source>
        <dbReference type="SAM" id="MobiDB-lite"/>
    </source>
</evidence>
<feature type="domain" description="LytR/CpsA/Psr regulator C-terminal" evidence="2">
    <location>
        <begin position="56"/>
        <end position="143"/>
    </location>
</feature>
<dbReference type="Gene3D" id="3.30.70.2390">
    <property type="match status" value="1"/>
</dbReference>
<sequence length="175" mass="18824">MSFARVRALVVVGLLAVVALVFVVVALVRDTQGEAVAESCPAEWPRADVTLREPKDVKINVLNGTEQSGRARGVADDFSNRKFQVQKVAETKKKTDDVAVLRYGPKGVGSAHLLRAYFLNNAVVEYDAERDDDVVDVVLGESFQQLATTTEVNQSLGDLGSPVAPPGSCPMPVEN</sequence>
<keyword evidence="4" id="KW-1185">Reference proteome</keyword>
<proteinExistence type="predicted"/>
<dbReference type="InterPro" id="IPR027381">
    <property type="entry name" value="LytR/CpsA/Psr_C"/>
</dbReference>
<dbReference type="Proteomes" id="UP000199699">
    <property type="component" value="Unassembled WGS sequence"/>
</dbReference>
<dbReference type="STRING" id="145857.GA0070616_4204"/>
<evidence type="ECO:0000313" key="3">
    <source>
        <dbReference type="EMBL" id="SCL31115.1"/>
    </source>
</evidence>
<reference evidence="3 4" key="1">
    <citation type="submission" date="2016-06" db="EMBL/GenBank/DDBJ databases">
        <authorList>
            <person name="Kjaerup R.B."/>
            <person name="Dalgaard T.S."/>
            <person name="Juul-Madsen H.R."/>
        </authorList>
    </citation>
    <scope>NUCLEOTIDE SEQUENCE [LARGE SCALE GENOMIC DNA]</scope>
    <source>
        <strain evidence="3 4">DSM 43818</strain>
    </source>
</reference>
<evidence type="ECO:0000259" key="2">
    <source>
        <dbReference type="Pfam" id="PF13399"/>
    </source>
</evidence>
<dbReference type="EMBL" id="FMHT01000003">
    <property type="protein sequence ID" value="SCL31115.1"/>
    <property type="molecule type" value="Genomic_DNA"/>
</dbReference>
<evidence type="ECO:0000313" key="4">
    <source>
        <dbReference type="Proteomes" id="UP000199699"/>
    </source>
</evidence>
<accession>A0A1C6SPI8</accession>
<dbReference type="OrthoDB" id="5189665at2"/>